<protein>
    <recommendedName>
        <fullName evidence="1">F-box domain-containing protein</fullName>
    </recommendedName>
</protein>
<dbReference type="Pfam" id="PF12937">
    <property type="entry name" value="F-box-like"/>
    <property type="match status" value="1"/>
</dbReference>
<organism evidence="2 3">
    <name type="scientific">Cannabis sativa</name>
    <name type="common">Hemp</name>
    <name type="synonym">Marijuana</name>
    <dbReference type="NCBI Taxonomy" id="3483"/>
    <lineage>
        <taxon>Eukaryota</taxon>
        <taxon>Viridiplantae</taxon>
        <taxon>Streptophyta</taxon>
        <taxon>Embryophyta</taxon>
        <taxon>Tracheophyta</taxon>
        <taxon>Spermatophyta</taxon>
        <taxon>Magnoliopsida</taxon>
        <taxon>eudicotyledons</taxon>
        <taxon>Gunneridae</taxon>
        <taxon>Pentapetalae</taxon>
        <taxon>rosids</taxon>
        <taxon>fabids</taxon>
        <taxon>Rosales</taxon>
        <taxon>Cannabaceae</taxon>
        <taxon>Cannabis</taxon>
    </lineage>
</organism>
<feature type="domain" description="F-box" evidence="1">
    <location>
        <begin position="6"/>
        <end position="53"/>
    </location>
</feature>
<evidence type="ECO:0000313" key="3">
    <source>
        <dbReference type="Proteomes" id="UP000583929"/>
    </source>
</evidence>
<dbReference type="InterPro" id="IPR050796">
    <property type="entry name" value="SCF_F-box_component"/>
</dbReference>
<dbReference type="SUPFAM" id="SSF101898">
    <property type="entry name" value="NHL repeat"/>
    <property type="match status" value="1"/>
</dbReference>
<dbReference type="Gene3D" id="1.20.1280.50">
    <property type="match status" value="1"/>
</dbReference>
<accession>A0A7J6ECS7</accession>
<sequence>MESNDNNYIEELPHEIFFNILSRLPLQSLMQCKLVSKHYYTSIKHPLAISMHLSQPKNNYLICFRDYPKSLDVVYLNPSHENDNNMLLTITNKPILPFESTHFDFDVVGSCNGLVCLYNRLNNNNPLFIYNPFTKEYRELPHLVYLPNLVVLRVVLGFGFHPRTKTYKAIEIVYYMEGNNLYLGTIKETKVYVFNLGEDCQWRCIDQKPHKIITCPSSDVLVNGNLHWLTMRYQTHLVDIVSFDLDKEEFHVIPQPVDFGLNKSLTHLVTLNDRLSAVVSSKFGEHEIWVLKDYNKKESWSKEIVIPDYVPLGFRIDSAPPTRIRFNGSRNKAFRVLCNLQGGEEILFSYRDRCLVSYNPNHQEFKDFRTEGLPIEFEIIVHTGSLIPVDAAFANNSATPSSTLNI</sequence>
<evidence type="ECO:0000259" key="1">
    <source>
        <dbReference type="PROSITE" id="PS50181"/>
    </source>
</evidence>
<comment type="caution">
    <text evidence="2">The sequence shown here is derived from an EMBL/GenBank/DDBJ whole genome shotgun (WGS) entry which is preliminary data.</text>
</comment>
<evidence type="ECO:0000313" key="2">
    <source>
        <dbReference type="EMBL" id="KAF4356084.1"/>
    </source>
</evidence>
<dbReference type="PROSITE" id="PS50181">
    <property type="entry name" value="FBOX"/>
    <property type="match status" value="1"/>
</dbReference>
<dbReference type="Proteomes" id="UP000583929">
    <property type="component" value="Unassembled WGS sequence"/>
</dbReference>
<dbReference type="InterPro" id="IPR013187">
    <property type="entry name" value="F-box-assoc_dom_typ3"/>
</dbReference>
<dbReference type="AlphaFoldDB" id="A0A7J6ECS7"/>
<keyword evidence="3" id="KW-1185">Reference proteome</keyword>
<dbReference type="InterPro" id="IPR001810">
    <property type="entry name" value="F-box_dom"/>
</dbReference>
<name>A0A7J6ECS7_CANSA</name>
<dbReference type="NCBIfam" id="TIGR01640">
    <property type="entry name" value="F_box_assoc_1"/>
    <property type="match status" value="1"/>
</dbReference>
<proteinExistence type="predicted"/>
<dbReference type="SUPFAM" id="SSF81383">
    <property type="entry name" value="F-box domain"/>
    <property type="match status" value="1"/>
</dbReference>
<dbReference type="Pfam" id="PF08268">
    <property type="entry name" value="FBA_3"/>
    <property type="match status" value="1"/>
</dbReference>
<dbReference type="PANTHER" id="PTHR31672:SF13">
    <property type="entry name" value="F-BOX PROTEIN CPR30-LIKE"/>
    <property type="match status" value="1"/>
</dbReference>
<gene>
    <name evidence="2" type="ORF">G4B88_015364</name>
</gene>
<dbReference type="PANTHER" id="PTHR31672">
    <property type="entry name" value="BNACNNG10540D PROTEIN"/>
    <property type="match status" value="1"/>
</dbReference>
<dbReference type="InterPro" id="IPR017451">
    <property type="entry name" value="F-box-assoc_interact_dom"/>
</dbReference>
<dbReference type="EMBL" id="JAATIQ010000436">
    <property type="protein sequence ID" value="KAF4356084.1"/>
    <property type="molecule type" value="Genomic_DNA"/>
</dbReference>
<reference evidence="2 3" key="1">
    <citation type="journal article" date="2020" name="bioRxiv">
        <title>Sequence and annotation of 42 cannabis genomes reveals extensive copy number variation in cannabinoid synthesis and pathogen resistance genes.</title>
        <authorList>
            <person name="Mckernan K.J."/>
            <person name="Helbert Y."/>
            <person name="Kane L.T."/>
            <person name="Ebling H."/>
            <person name="Zhang L."/>
            <person name="Liu B."/>
            <person name="Eaton Z."/>
            <person name="Mclaughlin S."/>
            <person name="Kingan S."/>
            <person name="Baybayan P."/>
            <person name="Concepcion G."/>
            <person name="Jordan M."/>
            <person name="Riva A."/>
            <person name="Barbazuk W."/>
            <person name="Harkins T."/>
        </authorList>
    </citation>
    <scope>NUCLEOTIDE SEQUENCE [LARGE SCALE GENOMIC DNA]</scope>
    <source>
        <strain evidence="3">cv. Jamaican Lion 4</strain>
        <tissue evidence="2">Leaf</tissue>
    </source>
</reference>
<dbReference type="InterPro" id="IPR036047">
    <property type="entry name" value="F-box-like_dom_sf"/>
</dbReference>